<gene>
    <name evidence="1" type="ORF">CTER_0017</name>
</gene>
<evidence type="ECO:0000313" key="1">
    <source>
        <dbReference type="EMBL" id="EMS74250.1"/>
    </source>
</evidence>
<name>S0FPV0_RUMCE</name>
<protein>
    <submittedName>
        <fullName evidence="1">Uncharacterized protein</fullName>
    </submittedName>
</protein>
<accession>S0FPV0</accession>
<evidence type="ECO:0000313" key="2">
    <source>
        <dbReference type="Proteomes" id="UP000014155"/>
    </source>
</evidence>
<dbReference type="eggNOG" id="ENOG5033JW1">
    <property type="taxonomic scope" value="Bacteria"/>
</dbReference>
<keyword evidence="2" id="KW-1185">Reference proteome</keyword>
<dbReference type="STRING" id="1195236.CTER_0017"/>
<organism evidence="1 2">
    <name type="scientific">Ruminiclostridium cellobioparum subsp. termitidis CT1112</name>
    <dbReference type="NCBI Taxonomy" id="1195236"/>
    <lineage>
        <taxon>Bacteria</taxon>
        <taxon>Bacillati</taxon>
        <taxon>Bacillota</taxon>
        <taxon>Clostridia</taxon>
        <taxon>Eubacteriales</taxon>
        <taxon>Oscillospiraceae</taxon>
        <taxon>Ruminiclostridium</taxon>
    </lineage>
</organism>
<reference evidence="1 2" key="1">
    <citation type="journal article" date="2013" name="Genome Announc.">
        <title>Draft Genome Sequence of the Cellulolytic, Mesophilic, Anaerobic Bacterium Clostridium termitidis Strain CT1112 (DSM 5398).</title>
        <authorList>
            <person name="Lal S."/>
            <person name="Ramachandran U."/>
            <person name="Zhang X."/>
            <person name="Munir R."/>
            <person name="Sparling R."/>
            <person name="Levin D.B."/>
        </authorList>
    </citation>
    <scope>NUCLEOTIDE SEQUENCE [LARGE SCALE GENOMIC DNA]</scope>
    <source>
        <strain evidence="1 2">CT1112</strain>
    </source>
</reference>
<comment type="caution">
    <text evidence="1">The sequence shown here is derived from an EMBL/GenBank/DDBJ whole genome shotgun (WGS) entry which is preliminary data.</text>
</comment>
<dbReference type="AlphaFoldDB" id="S0FPV0"/>
<sequence length="80" mass="9438">MAERCELYDRECIDCGECDLCDLDPSKHCDDCGRCIEEPEDYRSITVEDFFKQNVTKEQLKRMEKKLLERQAEIEGKQKG</sequence>
<dbReference type="PATRIC" id="fig|1195236.3.peg.16"/>
<dbReference type="RefSeq" id="WP_004622719.1">
    <property type="nucleotide sequence ID" value="NZ_AORV01000001.1"/>
</dbReference>
<dbReference type="EMBL" id="AORV01000001">
    <property type="protein sequence ID" value="EMS74250.1"/>
    <property type="molecule type" value="Genomic_DNA"/>
</dbReference>
<proteinExistence type="predicted"/>
<dbReference type="Proteomes" id="UP000014155">
    <property type="component" value="Unassembled WGS sequence"/>
</dbReference>